<keyword evidence="1" id="KW-0479">Metal-binding</keyword>
<feature type="domain" description="RING-type" evidence="2">
    <location>
        <begin position="56"/>
        <end position="106"/>
    </location>
</feature>
<evidence type="ECO:0000313" key="4">
    <source>
        <dbReference type="Proteomes" id="UP000785679"/>
    </source>
</evidence>
<dbReference type="Proteomes" id="UP000785679">
    <property type="component" value="Unassembled WGS sequence"/>
</dbReference>
<evidence type="ECO:0000256" key="1">
    <source>
        <dbReference type="PROSITE-ProRule" id="PRU00175"/>
    </source>
</evidence>
<proteinExistence type="predicted"/>
<comment type="caution">
    <text evidence="3">The sequence shown here is derived from an EMBL/GenBank/DDBJ whole genome shotgun (WGS) entry which is preliminary data.</text>
</comment>
<dbReference type="EMBL" id="RRYP01005598">
    <property type="protein sequence ID" value="TNV81893.1"/>
    <property type="molecule type" value="Genomic_DNA"/>
</dbReference>
<keyword evidence="4" id="KW-1185">Reference proteome</keyword>
<organism evidence="3 4">
    <name type="scientific">Halteria grandinella</name>
    <dbReference type="NCBI Taxonomy" id="5974"/>
    <lineage>
        <taxon>Eukaryota</taxon>
        <taxon>Sar</taxon>
        <taxon>Alveolata</taxon>
        <taxon>Ciliophora</taxon>
        <taxon>Intramacronucleata</taxon>
        <taxon>Spirotrichea</taxon>
        <taxon>Stichotrichia</taxon>
        <taxon>Sporadotrichida</taxon>
        <taxon>Halteriidae</taxon>
        <taxon>Halteria</taxon>
    </lineage>
</organism>
<dbReference type="InterPro" id="IPR013083">
    <property type="entry name" value="Znf_RING/FYVE/PHD"/>
</dbReference>
<sequence>MTDPVDVHDINFTPIVLGQEEYSPLKKANNEEVKTEMLAGADLLVSKEIYSNTLTCGICTEFLMPEKVPHFCSTCQSVLFCRTCIYEWLGKKNEQNVSMNECPACREQSPKFVNALNDEKVKIMLEGIQLYCENKPFGCKEILTYFTFADHICGACPFCNQNGLLQSQLKAHYSSGCDGYRYECPFCHLNGTRDQIIRHRCYKMFDGMSANKFQITVNRIANKDNFKKNKQNIQCKVCKNLLRYYKVCGTCKADVCWKCTELINNRTQCCEIKFQNFQPPLKLIMSTVIENVRISCQGC</sequence>
<reference evidence="3" key="1">
    <citation type="submission" date="2019-06" db="EMBL/GenBank/DDBJ databases">
        <authorList>
            <person name="Zheng W."/>
        </authorList>
    </citation>
    <scope>NUCLEOTIDE SEQUENCE</scope>
    <source>
        <strain evidence="3">QDHG01</strain>
    </source>
</reference>
<dbReference type="SUPFAM" id="SSF57850">
    <property type="entry name" value="RING/U-box"/>
    <property type="match status" value="1"/>
</dbReference>
<evidence type="ECO:0000259" key="2">
    <source>
        <dbReference type="PROSITE" id="PS50089"/>
    </source>
</evidence>
<dbReference type="OrthoDB" id="6499288at2759"/>
<dbReference type="Gene3D" id="3.30.40.10">
    <property type="entry name" value="Zinc/RING finger domain, C3HC4 (zinc finger)"/>
    <property type="match status" value="1"/>
</dbReference>
<dbReference type="PROSITE" id="PS50089">
    <property type="entry name" value="ZF_RING_2"/>
    <property type="match status" value="1"/>
</dbReference>
<dbReference type="InterPro" id="IPR001841">
    <property type="entry name" value="Znf_RING"/>
</dbReference>
<evidence type="ECO:0000313" key="3">
    <source>
        <dbReference type="EMBL" id="TNV81893.1"/>
    </source>
</evidence>
<accession>A0A8J8NUT0</accession>
<keyword evidence="1" id="KW-0862">Zinc</keyword>
<dbReference type="GO" id="GO:0008270">
    <property type="term" value="F:zinc ion binding"/>
    <property type="evidence" value="ECO:0007669"/>
    <property type="project" value="UniProtKB-KW"/>
</dbReference>
<keyword evidence="1" id="KW-0863">Zinc-finger</keyword>
<gene>
    <name evidence="3" type="ORF">FGO68_gene3013</name>
</gene>
<name>A0A8J8NUT0_HALGN</name>
<dbReference type="AlphaFoldDB" id="A0A8J8NUT0"/>
<protein>
    <recommendedName>
        <fullName evidence="2">RING-type domain-containing protein</fullName>
    </recommendedName>
</protein>